<dbReference type="EMBL" id="CACVAU010000010">
    <property type="protein sequence ID" value="CAA6803283.1"/>
    <property type="molecule type" value="Genomic_DNA"/>
</dbReference>
<keyword evidence="1" id="KW-0472">Membrane</keyword>
<keyword evidence="1" id="KW-0812">Transmembrane</keyword>
<name>A0A6S6S6D3_9BACT</name>
<feature type="transmembrane region" description="Helical" evidence="1">
    <location>
        <begin position="5"/>
        <end position="24"/>
    </location>
</feature>
<evidence type="ECO:0000256" key="1">
    <source>
        <dbReference type="SAM" id="Phobius"/>
    </source>
</evidence>
<keyword evidence="1" id="KW-1133">Transmembrane helix</keyword>
<accession>A0A6S6S6D3</accession>
<gene>
    <name evidence="2" type="ORF">HELGO_WM30360</name>
</gene>
<reference evidence="2" key="1">
    <citation type="submission" date="2020-01" db="EMBL/GenBank/DDBJ databases">
        <authorList>
            <person name="Meier V. D."/>
            <person name="Meier V D."/>
        </authorList>
    </citation>
    <scope>NUCLEOTIDE SEQUENCE</scope>
    <source>
        <strain evidence="2">HLG_WM_MAG_05</strain>
    </source>
</reference>
<organism evidence="2">
    <name type="scientific">uncultured Sulfurovum sp</name>
    <dbReference type="NCBI Taxonomy" id="269237"/>
    <lineage>
        <taxon>Bacteria</taxon>
        <taxon>Pseudomonadati</taxon>
        <taxon>Campylobacterota</taxon>
        <taxon>Epsilonproteobacteria</taxon>
        <taxon>Campylobacterales</taxon>
        <taxon>Sulfurovaceae</taxon>
        <taxon>Sulfurovum</taxon>
        <taxon>environmental samples</taxon>
    </lineage>
</organism>
<feature type="transmembrane region" description="Helical" evidence="1">
    <location>
        <begin position="36"/>
        <end position="64"/>
    </location>
</feature>
<proteinExistence type="predicted"/>
<protein>
    <submittedName>
        <fullName evidence="2">Uncharacterized protein</fullName>
    </submittedName>
</protein>
<evidence type="ECO:0000313" key="2">
    <source>
        <dbReference type="EMBL" id="CAA6803283.1"/>
    </source>
</evidence>
<dbReference type="AlphaFoldDB" id="A0A6S6S6D3"/>
<sequence>MRLGLYLIASIILMAIVGIFVYTINPNNYTISEFSLSITIPIAVWIVLPMLALMFASATHMMFYGTKNFFKFKKWEKDTSTLDDALYWSLLNEPKAHKFNLPLLKQTVSLLSVSCVKVDGAVDDISDKLRGALTLVTEINRGEYVDLKAHKLDKVLSNDNPLVLQNLKNRLDKDNTFPEEIIQAHASYDAELFAEALKKFSLETTFIKARKYAKIYNKESFFILLSRIGKEDNLGLTKEMLDEFIVALESKLTCADYLKIATLMMYELSPDENLKLWREYEGKYSDAQVAYLYLLFDYEMIEQAGEYLKEHGENDFKRFRALFDLKKEHKKYKITDLMNIRHICDAL</sequence>